<comment type="caution">
    <text evidence="2">The sequence shown here is derived from an EMBL/GenBank/DDBJ whole genome shotgun (WGS) entry which is preliminary data.</text>
</comment>
<evidence type="ECO:0000256" key="1">
    <source>
        <dbReference type="SAM" id="Phobius"/>
    </source>
</evidence>
<dbReference type="GeneID" id="98068058"/>
<sequence length="166" mass="19203">MDKKYTAIGKLGALIFVVPVVVWGFSLRKTVDLWHNYVSVRERLEQMQVEEWGQRSPDFSDTCRELLLPDGRLLEKMATDFRKEKVVVVGFTPFLSQEESGFTLHTGELLLSGGYISLVRSVYELEKRFSAVKIISADFRLYRENRNAPLQLRANLTVMQWGKKDK</sequence>
<keyword evidence="1" id="KW-1133">Transmembrane helix</keyword>
<dbReference type="AlphaFoldDB" id="H1DDR8"/>
<dbReference type="STRING" id="742817.HMPREF9449_00404"/>
<dbReference type="RefSeq" id="WP_009135558.1">
    <property type="nucleotide sequence ID" value="NZ_JH594596.1"/>
</dbReference>
<organism evidence="2 3">
    <name type="scientific">Odoribacter laneus YIT 12061</name>
    <dbReference type="NCBI Taxonomy" id="742817"/>
    <lineage>
        <taxon>Bacteria</taxon>
        <taxon>Pseudomonadati</taxon>
        <taxon>Bacteroidota</taxon>
        <taxon>Bacteroidia</taxon>
        <taxon>Bacteroidales</taxon>
        <taxon>Odoribacteraceae</taxon>
        <taxon>Odoribacter</taxon>
    </lineage>
</organism>
<protein>
    <submittedName>
        <fullName evidence="2">Uncharacterized protein</fullName>
    </submittedName>
</protein>
<gene>
    <name evidence="2" type="ORF">HMPREF9449_00404</name>
</gene>
<dbReference type="HOGENOM" id="CLU_1601024_0_0_10"/>
<keyword evidence="3" id="KW-1185">Reference proteome</keyword>
<evidence type="ECO:0000313" key="3">
    <source>
        <dbReference type="Proteomes" id="UP000004892"/>
    </source>
</evidence>
<dbReference type="Proteomes" id="UP000004892">
    <property type="component" value="Unassembled WGS sequence"/>
</dbReference>
<dbReference type="PATRIC" id="fig|742817.3.peg.431"/>
<feature type="transmembrane region" description="Helical" evidence="1">
    <location>
        <begin position="7"/>
        <end position="26"/>
    </location>
</feature>
<name>H1DDR8_9BACT</name>
<accession>H1DDR8</accession>
<dbReference type="EMBL" id="ADMC01000005">
    <property type="protein sequence ID" value="EHP50715.1"/>
    <property type="molecule type" value="Genomic_DNA"/>
</dbReference>
<proteinExistence type="predicted"/>
<keyword evidence="1" id="KW-0472">Membrane</keyword>
<reference evidence="2 3" key="1">
    <citation type="submission" date="2012-01" db="EMBL/GenBank/DDBJ databases">
        <title>The Genome Sequence of Odoribacter laneus YIT 12061.</title>
        <authorList>
            <consortium name="The Broad Institute Genome Sequencing Platform"/>
            <person name="Earl A."/>
            <person name="Ward D."/>
            <person name="Feldgarden M."/>
            <person name="Gevers D."/>
            <person name="Morotomi M."/>
            <person name="Young S.K."/>
            <person name="Zeng Q."/>
            <person name="Gargeya S."/>
            <person name="Fitzgerald M."/>
            <person name="Haas B."/>
            <person name="Abouelleil A."/>
            <person name="Alvarado L."/>
            <person name="Arachchi H.M."/>
            <person name="Berlin A."/>
            <person name="Chapman S.B."/>
            <person name="Gearin G."/>
            <person name="Goldberg J."/>
            <person name="Griggs A."/>
            <person name="Gujja S."/>
            <person name="Hansen M."/>
            <person name="Heiman D."/>
            <person name="Howarth C."/>
            <person name="Larimer J."/>
            <person name="Lui A."/>
            <person name="MacDonald P.J.P."/>
            <person name="McCowen C."/>
            <person name="Montmayeur A."/>
            <person name="Murphy C."/>
            <person name="Neiman D."/>
            <person name="Pearson M."/>
            <person name="Priest M."/>
            <person name="Roberts A."/>
            <person name="Saif S."/>
            <person name="Shea T."/>
            <person name="Sisk P."/>
            <person name="Stolte C."/>
            <person name="Sykes S."/>
            <person name="Wortman J."/>
            <person name="Nusbaum C."/>
            <person name="Birren B."/>
        </authorList>
    </citation>
    <scope>NUCLEOTIDE SEQUENCE [LARGE SCALE GENOMIC DNA]</scope>
    <source>
        <strain evidence="2 3">YIT 12061</strain>
    </source>
</reference>
<keyword evidence="1" id="KW-0812">Transmembrane</keyword>
<evidence type="ECO:0000313" key="2">
    <source>
        <dbReference type="EMBL" id="EHP50715.1"/>
    </source>
</evidence>